<feature type="domain" description="SGNH hydrolase-type esterase" evidence="3">
    <location>
        <begin position="57"/>
        <end position="217"/>
    </location>
</feature>
<dbReference type="PANTHER" id="PTHR11852">
    <property type="entry name" value="PLATELET-ACTIVATING FACTOR ACETYLHYDROLASE"/>
    <property type="match status" value="1"/>
</dbReference>
<dbReference type="Gene3D" id="3.40.50.1110">
    <property type="entry name" value="SGNH hydrolase"/>
    <property type="match status" value="1"/>
</dbReference>
<dbReference type="SUPFAM" id="SSF52266">
    <property type="entry name" value="SGNH hydrolase"/>
    <property type="match status" value="1"/>
</dbReference>
<evidence type="ECO:0000256" key="2">
    <source>
        <dbReference type="SAM" id="SignalP"/>
    </source>
</evidence>
<dbReference type="AlphaFoldDB" id="A0A226F290"/>
<feature type="signal peptide" evidence="2">
    <location>
        <begin position="1"/>
        <end position="17"/>
    </location>
</feature>
<gene>
    <name evidence="4" type="ORF">Fcan01_00985</name>
</gene>
<dbReference type="OrthoDB" id="505607at2759"/>
<dbReference type="STRING" id="158441.A0A226F290"/>
<dbReference type="Pfam" id="PF13472">
    <property type="entry name" value="Lipase_GDSL_2"/>
    <property type="match status" value="1"/>
</dbReference>
<evidence type="ECO:0000256" key="1">
    <source>
        <dbReference type="ARBA" id="ARBA00038184"/>
    </source>
</evidence>
<dbReference type="InterPro" id="IPR036514">
    <property type="entry name" value="SGNH_hydro_sf"/>
</dbReference>
<feature type="chain" id="PRO_5013234450" evidence="2">
    <location>
        <begin position="18"/>
        <end position="235"/>
    </location>
</feature>
<accession>A0A226F290</accession>
<dbReference type="EMBL" id="LNIX01000001">
    <property type="protein sequence ID" value="OXA63915.1"/>
    <property type="molecule type" value="Genomic_DNA"/>
</dbReference>
<evidence type="ECO:0000259" key="3">
    <source>
        <dbReference type="Pfam" id="PF13472"/>
    </source>
</evidence>
<proteinExistence type="inferred from homology"/>
<keyword evidence="4" id="KW-0378">Hydrolase</keyword>
<evidence type="ECO:0000313" key="5">
    <source>
        <dbReference type="Proteomes" id="UP000198287"/>
    </source>
</evidence>
<dbReference type="InterPro" id="IPR013830">
    <property type="entry name" value="SGNH_hydro"/>
</dbReference>
<name>A0A226F290_FOLCA</name>
<comment type="caution">
    <text evidence="4">The sequence shown here is derived from an EMBL/GenBank/DDBJ whole genome shotgun (WGS) entry which is preliminary data.</text>
</comment>
<evidence type="ECO:0000313" key="4">
    <source>
        <dbReference type="EMBL" id="OXA63915.1"/>
    </source>
</evidence>
<keyword evidence="2" id="KW-0732">Signal</keyword>
<reference evidence="4 5" key="1">
    <citation type="submission" date="2015-12" db="EMBL/GenBank/DDBJ databases">
        <title>The genome of Folsomia candida.</title>
        <authorList>
            <person name="Faddeeva A."/>
            <person name="Derks M.F."/>
            <person name="Anvar Y."/>
            <person name="Smit S."/>
            <person name="Van Straalen N."/>
            <person name="Roelofs D."/>
        </authorList>
    </citation>
    <scope>NUCLEOTIDE SEQUENCE [LARGE SCALE GENOMIC DNA]</scope>
    <source>
        <strain evidence="4 5">VU population</strain>
        <tissue evidence="4">Whole body</tissue>
    </source>
</reference>
<sequence>MTRFIFLCSILIIGASAQPWVPEPQTQQDWMPWNWMERYQTNVNNTLINGPNINLLFYGDSITEGWDYTGRQIWDTVYAPFGAANYGIGGDATQHVLWRSMNGETENLAPKLCVLKIGTNNVGWYPERDIARGISAIVAELRGRLPTTKILLLGILPRINAEETERVEQINAMVSILDNGNTVRFLNMRDAFYMGNGQFYPGLYSPDLLHLETMGYAKWRETMEPLFLEMWNSEK</sequence>
<dbReference type="PANTHER" id="PTHR11852:SF0">
    <property type="entry name" value="PLATELET-ACTIVATING FACTOR ACETYLHYDROLASE IB SUBUNIT BETA HOMOLOG"/>
    <property type="match status" value="1"/>
</dbReference>
<dbReference type="GO" id="GO:0016787">
    <property type="term" value="F:hydrolase activity"/>
    <property type="evidence" value="ECO:0007669"/>
    <property type="project" value="UniProtKB-KW"/>
</dbReference>
<dbReference type="Proteomes" id="UP000198287">
    <property type="component" value="Unassembled WGS sequence"/>
</dbReference>
<keyword evidence="5" id="KW-1185">Reference proteome</keyword>
<comment type="similarity">
    <text evidence="1">Belongs to the 'GDSL' lipolytic enzyme family. Platelet-activating factor acetylhydrolase IB beta/gamma subunits subfamily.</text>
</comment>
<organism evidence="4 5">
    <name type="scientific">Folsomia candida</name>
    <name type="common">Springtail</name>
    <dbReference type="NCBI Taxonomy" id="158441"/>
    <lineage>
        <taxon>Eukaryota</taxon>
        <taxon>Metazoa</taxon>
        <taxon>Ecdysozoa</taxon>
        <taxon>Arthropoda</taxon>
        <taxon>Hexapoda</taxon>
        <taxon>Collembola</taxon>
        <taxon>Entomobryomorpha</taxon>
        <taxon>Isotomoidea</taxon>
        <taxon>Isotomidae</taxon>
        <taxon>Proisotominae</taxon>
        <taxon>Folsomia</taxon>
    </lineage>
</organism>
<protein>
    <submittedName>
        <fullName evidence="4">Platelet-activating factor acetylhydrolase IB subunit beta</fullName>
    </submittedName>
</protein>